<dbReference type="Pfam" id="PF00013">
    <property type="entry name" value="KH_1"/>
    <property type="match status" value="2"/>
</dbReference>
<dbReference type="Pfam" id="PF24563">
    <property type="entry name" value="KH_Mug60-KHD4"/>
    <property type="match status" value="1"/>
</dbReference>
<dbReference type="CDD" id="cd22453">
    <property type="entry name" value="KH-I_MUG60_like"/>
    <property type="match status" value="1"/>
</dbReference>
<gene>
    <name evidence="6" type="ORF">BASA50_003732</name>
</gene>
<organism evidence="6 7">
    <name type="scientific">Batrachochytrium salamandrivorans</name>
    <dbReference type="NCBI Taxonomy" id="1357716"/>
    <lineage>
        <taxon>Eukaryota</taxon>
        <taxon>Fungi</taxon>
        <taxon>Fungi incertae sedis</taxon>
        <taxon>Chytridiomycota</taxon>
        <taxon>Chytridiomycota incertae sedis</taxon>
        <taxon>Chytridiomycetes</taxon>
        <taxon>Rhizophydiales</taxon>
        <taxon>Rhizophydiales incertae sedis</taxon>
        <taxon>Batrachochytrium</taxon>
    </lineage>
</organism>
<proteinExistence type="inferred from homology"/>
<feature type="compositionally biased region" description="Polar residues" evidence="4">
    <location>
        <begin position="1019"/>
        <end position="1037"/>
    </location>
</feature>
<feature type="region of interest" description="Disordered" evidence="4">
    <location>
        <begin position="885"/>
        <end position="918"/>
    </location>
</feature>
<comment type="caution">
    <text evidence="6">The sequence shown here is derived from an EMBL/GenBank/DDBJ whole genome shotgun (WGS) entry which is preliminary data.</text>
</comment>
<feature type="compositionally biased region" description="Basic and acidic residues" evidence="4">
    <location>
        <begin position="1148"/>
        <end position="1161"/>
    </location>
</feature>
<dbReference type="SMART" id="SM00454">
    <property type="entry name" value="SAM"/>
    <property type="match status" value="1"/>
</dbReference>
<sequence>MTEGSSHTHEPFETTHAITPIIHTFSHNPIHTLGPLSITTPAAPPVYTTTSYHAPELGASGIGGAQAVPGVTSGRNLAHISSMTLQYGVVVQGTDGSQTAVRTAVIELLRSRFDEATQTFKCQISYTMTEPSTTAILLQQAVRSSGQHEFTFHVGIIGPYMQVIACRAALLRSNTSQTLVSLKATRHIILSHNGEMRPVARRRFDNIMKDSLTHISCVAHVPSVVDNASVASSTIVHSNTTLSSGDAMNIDVVGQWDAVERARMSCLLLLDELFGLSCTSVQLDCEMHPIVAGLQRSYFNLIMHETLTSIYLPTPLVALPPRSSLREPSAEGDVYPSTIYITGPPDGVARARDLLFSAVEAKNSKVLTKHVPCLPRKIDWLYMYKKKEIRKIIYDNATYISFPPLGSNSNILTFFGEFTIYMERAVRALMQLVCEYYISYIQLQPIESPQQALQYLNDIQPKLLRIARNSGSEIVVQRQFIEIYGLEHQVKQAYQELLILDQVKNSIRDTKFQIELAIEHRDFINGKKNGKVNKIIKAANCRIVFQDNYNDYNMLIDLYSPTPSRTYMGLQMLQDELPAEVSFYIPETYHKRIIGVGGKNIQKIMKRYGVYVKFSSFEEYAALGGHYENEDNVIARTPAKNSGNLKDLKFTICDSIKTSELIEAKAEIDVPRQLHGILAGYQGRVILDIEASTKARVSMPDRESGLDTIVIEGPESQLDIVRHRIHSCTPSIFDFDLLIGHSAQQAVSLPEFGTLINQLKDEGIRVNIYLPQPAEIDPASELTVFLIYSSLPLIRLEDAKRTIVTFVSRKQALPTNVTRASSFAILAPLPTTYDTFQHFNSQLIAASTPSTDPSGSVMAPNFSLFGGKQGSAISVPNLRQIFDDAPNMPPGLKRSGSEVKPQPSAIGRPRNYATSDSQMSSQASSVRMLSESADFLRHTHLNRQSLTMPDLLSFADHPSASISNLLGQGGLVSDPSSAFGKHPGRSSAPSTLSNMGLGTTGSTSSSTNMSSCWGAPSHLGQSIPPSVLGSQDASMGSPQLRPHSSFISHEPLRDDQRHGDYLSMMFDPKISDTATSVENRNPNPVDDIAIVLDRIAHSKYLPNFIEHEIDFPTFLTLEDGDLKELGIKALGSRKKILAAIGECRQEVDGLGRSGSDADKGGASRLGPSEATTKERTDFHVDRYTAPYGHSQTHRFSGPASRKTHEG</sequence>
<name>A0ABQ8FIA5_9FUNG</name>
<feature type="region of interest" description="Disordered" evidence="4">
    <location>
        <begin position="1148"/>
        <end position="1206"/>
    </location>
</feature>
<dbReference type="SUPFAM" id="SSF47769">
    <property type="entry name" value="SAM/Pointed domain"/>
    <property type="match status" value="1"/>
</dbReference>
<dbReference type="InterPro" id="IPR004088">
    <property type="entry name" value="KH_dom_type_1"/>
</dbReference>
<dbReference type="PANTHER" id="PTHR10627:SF69">
    <property type="entry name" value="PROTEIN BICAUDAL C"/>
    <property type="match status" value="1"/>
</dbReference>
<dbReference type="EMBL" id="JAFCIX010000102">
    <property type="protein sequence ID" value="KAH6598698.1"/>
    <property type="molecule type" value="Genomic_DNA"/>
</dbReference>
<dbReference type="InterPro" id="IPR013761">
    <property type="entry name" value="SAM/pointed_sf"/>
</dbReference>
<keyword evidence="2" id="KW-0677">Repeat</keyword>
<dbReference type="Pfam" id="PF00536">
    <property type="entry name" value="SAM_1"/>
    <property type="match status" value="1"/>
</dbReference>
<evidence type="ECO:0000313" key="6">
    <source>
        <dbReference type="EMBL" id="KAH6598698.1"/>
    </source>
</evidence>
<feature type="compositionally biased region" description="Low complexity" evidence="4">
    <location>
        <begin position="990"/>
        <end position="1011"/>
    </location>
</feature>
<dbReference type="InterPro" id="IPR001660">
    <property type="entry name" value="SAM"/>
</dbReference>
<dbReference type="Proteomes" id="UP001648503">
    <property type="component" value="Unassembled WGS sequence"/>
</dbReference>
<dbReference type="SUPFAM" id="SSF54791">
    <property type="entry name" value="Eukaryotic type KH-domain (KH-domain type I)"/>
    <property type="match status" value="3"/>
</dbReference>
<dbReference type="SMART" id="SM00322">
    <property type="entry name" value="KH"/>
    <property type="match status" value="4"/>
</dbReference>
<dbReference type="PROSITE" id="PS50084">
    <property type="entry name" value="KH_TYPE_1"/>
    <property type="match status" value="2"/>
</dbReference>
<evidence type="ECO:0000256" key="2">
    <source>
        <dbReference type="ARBA" id="ARBA00022737"/>
    </source>
</evidence>
<dbReference type="InterPro" id="IPR036612">
    <property type="entry name" value="KH_dom_type_1_sf"/>
</dbReference>
<dbReference type="Gene3D" id="1.10.150.50">
    <property type="entry name" value="Transcription Factor, Ets-1"/>
    <property type="match status" value="1"/>
</dbReference>
<dbReference type="InterPro" id="IPR056553">
    <property type="entry name" value="KH_Mug60-KHD4"/>
</dbReference>
<feature type="region of interest" description="Disordered" evidence="4">
    <location>
        <begin position="974"/>
        <end position="1053"/>
    </location>
</feature>
<dbReference type="PROSITE" id="PS50105">
    <property type="entry name" value="SAM_DOMAIN"/>
    <property type="match status" value="1"/>
</dbReference>
<accession>A0ABQ8FIA5</accession>
<keyword evidence="7" id="KW-1185">Reference proteome</keyword>
<feature type="domain" description="SAM" evidence="5">
    <location>
        <begin position="1083"/>
        <end position="1146"/>
    </location>
</feature>
<dbReference type="InterPro" id="IPR004087">
    <property type="entry name" value="KH_dom"/>
</dbReference>
<dbReference type="PANTHER" id="PTHR10627">
    <property type="entry name" value="SCP160"/>
    <property type="match status" value="1"/>
</dbReference>
<evidence type="ECO:0000256" key="4">
    <source>
        <dbReference type="SAM" id="MobiDB-lite"/>
    </source>
</evidence>
<keyword evidence="3" id="KW-0694">RNA-binding</keyword>
<evidence type="ECO:0000256" key="3">
    <source>
        <dbReference type="PROSITE-ProRule" id="PRU00117"/>
    </source>
</evidence>
<reference evidence="6 7" key="1">
    <citation type="submission" date="2021-02" db="EMBL/GenBank/DDBJ databases">
        <title>Variation within the Batrachochytrium salamandrivorans European outbreak.</title>
        <authorList>
            <person name="Kelly M."/>
            <person name="Pasmans F."/>
            <person name="Shea T.P."/>
            <person name="Munoz J.F."/>
            <person name="Carranza S."/>
            <person name="Cuomo C.A."/>
            <person name="Martel A."/>
        </authorList>
    </citation>
    <scope>NUCLEOTIDE SEQUENCE [LARGE SCALE GENOMIC DNA]</scope>
    <source>
        <strain evidence="6 7">AMFP18/2</strain>
    </source>
</reference>
<dbReference type="Gene3D" id="3.30.1370.10">
    <property type="entry name" value="K Homology domain, type 1"/>
    <property type="match status" value="3"/>
</dbReference>
<evidence type="ECO:0000256" key="1">
    <source>
        <dbReference type="ARBA" id="ARBA00007662"/>
    </source>
</evidence>
<evidence type="ECO:0000259" key="5">
    <source>
        <dbReference type="PROSITE" id="PS50105"/>
    </source>
</evidence>
<protein>
    <recommendedName>
        <fullName evidence="5">SAM domain-containing protein</fullName>
    </recommendedName>
</protein>
<evidence type="ECO:0000313" key="7">
    <source>
        <dbReference type="Proteomes" id="UP001648503"/>
    </source>
</evidence>
<feature type="compositionally biased region" description="Basic and acidic residues" evidence="4">
    <location>
        <begin position="1171"/>
        <end position="1182"/>
    </location>
</feature>
<comment type="similarity">
    <text evidence="1">Belongs to the BicC family.</text>
</comment>